<dbReference type="InterPro" id="IPR050213">
    <property type="entry name" value="GST_superfamily"/>
</dbReference>
<feature type="domain" description="GST N-terminal" evidence="4">
    <location>
        <begin position="1"/>
        <end position="69"/>
    </location>
</feature>
<dbReference type="Proteomes" id="UP000887566">
    <property type="component" value="Unplaced"/>
</dbReference>
<dbReference type="CDD" id="cd03192">
    <property type="entry name" value="GST_C_Sigma_like"/>
    <property type="match status" value="1"/>
</dbReference>
<dbReference type="PROSITE" id="PS50404">
    <property type="entry name" value="GST_NTER"/>
    <property type="match status" value="1"/>
</dbReference>
<dbReference type="InterPro" id="IPR010987">
    <property type="entry name" value="Glutathione-S-Trfase_C-like"/>
</dbReference>
<dbReference type="AlphaFoldDB" id="A0A914XTW4"/>
<accession>A0A914XTW4</accession>
<protein>
    <recommendedName>
        <fullName evidence="1">glutathione transferase</fullName>
        <ecNumber evidence="1">2.5.1.18</ecNumber>
    </recommendedName>
</protein>
<dbReference type="GO" id="GO:0004602">
    <property type="term" value="F:glutathione peroxidase activity"/>
    <property type="evidence" value="ECO:0007669"/>
    <property type="project" value="UniProtKB-ARBA"/>
</dbReference>
<dbReference type="EC" id="2.5.1.18" evidence="1"/>
<keyword evidence="2" id="KW-0808">Transferase</keyword>
<evidence type="ECO:0000259" key="5">
    <source>
        <dbReference type="PROSITE" id="PS50405"/>
    </source>
</evidence>
<dbReference type="InterPro" id="IPR004046">
    <property type="entry name" value="GST_C"/>
</dbReference>
<evidence type="ECO:0000313" key="6">
    <source>
        <dbReference type="Proteomes" id="UP000887566"/>
    </source>
</evidence>
<proteinExistence type="predicted"/>
<dbReference type="InterPro" id="IPR036249">
    <property type="entry name" value="Thioredoxin-like_sf"/>
</dbReference>
<keyword evidence="6" id="KW-1185">Reference proteome</keyword>
<dbReference type="PROSITE" id="PS50405">
    <property type="entry name" value="GST_CTER"/>
    <property type="match status" value="1"/>
</dbReference>
<dbReference type="Pfam" id="PF14497">
    <property type="entry name" value="GST_C_3"/>
    <property type="match status" value="1"/>
</dbReference>
<name>A0A914XTW4_9BILA</name>
<dbReference type="Gene3D" id="3.40.30.10">
    <property type="entry name" value="Glutaredoxin"/>
    <property type="match status" value="1"/>
</dbReference>
<evidence type="ECO:0000313" key="7">
    <source>
        <dbReference type="WBParaSite" id="PSAMB.scaffold960size38098.g10001.t1"/>
    </source>
</evidence>
<dbReference type="SFLD" id="SFLDS00019">
    <property type="entry name" value="Glutathione_Transferase_(cytos"/>
    <property type="match status" value="1"/>
</dbReference>
<dbReference type="PANTHER" id="PTHR11571">
    <property type="entry name" value="GLUTATHIONE S-TRANSFERASE"/>
    <property type="match status" value="1"/>
</dbReference>
<dbReference type="FunFam" id="3.40.30.10:FF:000035">
    <property type="entry name" value="hematopoietic prostaglandin D synthase"/>
    <property type="match status" value="1"/>
</dbReference>
<dbReference type="SUPFAM" id="SSF52833">
    <property type="entry name" value="Thioredoxin-like"/>
    <property type="match status" value="1"/>
</dbReference>
<evidence type="ECO:0000256" key="3">
    <source>
        <dbReference type="ARBA" id="ARBA00047960"/>
    </source>
</evidence>
<dbReference type="WBParaSite" id="PSAMB.scaffold960size38098.g10001.t1">
    <property type="protein sequence ID" value="PSAMB.scaffold960size38098.g10001.t1"/>
    <property type="gene ID" value="PSAMB.scaffold960size38098.g10001"/>
</dbReference>
<dbReference type="GO" id="GO:0004364">
    <property type="term" value="F:glutathione transferase activity"/>
    <property type="evidence" value="ECO:0007669"/>
    <property type="project" value="UniProtKB-EC"/>
</dbReference>
<dbReference type="SUPFAM" id="SSF47616">
    <property type="entry name" value="GST C-terminal domain-like"/>
    <property type="match status" value="1"/>
</dbReference>
<evidence type="ECO:0000259" key="4">
    <source>
        <dbReference type="PROSITE" id="PS50404"/>
    </source>
</evidence>
<dbReference type="InterPro" id="IPR004045">
    <property type="entry name" value="Glutathione_S-Trfase_N"/>
</dbReference>
<sequence length="197" mass="22142">MRGRGETARLIFAQAGVDYTDHRFGSEEWKEIKGDMPFGQVPVLEVDGTEIAQSTAIGRYLANEFGLAGKNKLEAARADMFVEVIEEARSKYIPWVHVLIGWKQGDKDELFNQIVEAAYKTPAAVFEKYLKQNGTGWIVGDSLTWADLVAAEYFDKGMVYGRPDVLDGFPFVKALTIRVFELPNIKKYLATRPPALF</sequence>
<evidence type="ECO:0000256" key="2">
    <source>
        <dbReference type="ARBA" id="ARBA00022679"/>
    </source>
</evidence>
<dbReference type="Pfam" id="PF02798">
    <property type="entry name" value="GST_N"/>
    <property type="match status" value="1"/>
</dbReference>
<reference evidence="7" key="1">
    <citation type="submission" date="2022-11" db="UniProtKB">
        <authorList>
            <consortium name="WormBaseParasite"/>
        </authorList>
    </citation>
    <scope>IDENTIFICATION</scope>
</reference>
<dbReference type="InterPro" id="IPR040079">
    <property type="entry name" value="Glutathione_S-Trfase"/>
</dbReference>
<evidence type="ECO:0000256" key="1">
    <source>
        <dbReference type="ARBA" id="ARBA00012452"/>
    </source>
</evidence>
<dbReference type="CDD" id="cd03039">
    <property type="entry name" value="GST_N_Sigma_like"/>
    <property type="match status" value="1"/>
</dbReference>
<comment type="catalytic activity">
    <reaction evidence="3">
        <text>RX + glutathione = an S-substituted glutathione + a halide anion + H(+)</text>
        <dbReference type="Rhea" id="RHEA:16437"/>
        <dbReference type="ChEBI" id="CHEBI:15378"/>
        <dbReference type="ChEBI" id="CHEBI:16042"/>
        <dbReference type="ChEBI" id="CHEBI:17792"/>
        <dbReference type="ChEBI" id="CHEBI:57925"/>
        <dbReference type="ChEBI" id="CHEBI:90779"/>
        <dbReference type="EC" id="2.5.1.18"/>
    </reaction>
</comment>
<organism evidence="6 7">
    <name type="scientific">Plectus sambesii</name>
    <dbReference type="NCBI Taxonomy" id="2011161"/>
    <lineage>
        <taxon>Eukaryota</taxon>
        <taxon>Metazoa</taxon>
        <taxon>Ecdysozoa</taxon>
        <taxon>Nematoda</taxon>
        <taxon>Chromadorea</taxon>
        <taxon>Plectida</taxon>
        <taxon>Plectina</taxon>
        <taxon>Plectoidea</taxon>
        <taxon>Plectidae</taxon>
        <taxon>Plectus</taxon>
    </lineage>
</organism>
<dbReference type="InterPro" id="IPR036282">
    <property type="entry name" value="Glutathione-S-Trfase_C_sf"/>
</dbReference>
<dbReference type="PANTHER" id="PTHR11571:SF261">
    <property type="entry name" value="GLUTATHIONE S-TRANSFERASE GST-36-RELATED"/>
    <property type="match status" value="1"/>
</dbReference>
<dbReference type="Gene3D" id="1.20.1050.10">
    <property type="match status" value="1"/>
</dbReference>
<dbReference type="GO" id="GO:0006749">
    <property type="term" value="P:glutathione metabolic process"/>
    <property type="evidence" value="ECO:0007669"/>
    <property type="project" value="TreeGrafter"/>
</dbReference>
<feature type="domain" description="GST C-terminal" evidence="5">
    <location>
        <begin position="71"/>
        <end position="197"/>
    </location>
</feature>